<dbReference type="AlphaFoldDB" id="A0A2P7RVW4"/>
<dbReference type="OrthoDB" id="407979at2"/>
<dbReference type="PANTHER" id="PTHR46797:SF1">
    <property type="entry name" value="METHYLPHOSPHONATE SYNTHASE"/>
    <property type="match status" value="1"/>
</dbReference>
<dbReference type="CDD" id="cd00093">
    <property type="entry name" value="HTH_XRE"/>
    <property type="match status" value="1"/>
</dbReference>
<comment type="caution">
    <text evidence="3">The sequence shown here is derived from an EMBL/GenBank/DDBJ whole genome shotgun (WGS) entry which is preliminary data.</text>
</comment>
<dbReference type="GO" id="GO:0005829">
    <property type="term" value="C:cytosol"/>
    <property type="evidence" value="ECO:0007669"/>
    <property type="project" value="TreeGrafter"/>
</dbReference>
<evidence type="ECO:0000259" key="2">
    <source>
        <dbReference type="PROSITE" id="PS50943"/>
    </source>
</evidence>
<dbReference type="SMART" id="SM00530">
    <property type="entry name" value="HTH_XRE"/>
    <property type="match status" value="1"/>
</dbReference>
<evidence type="ECO:0000313" key="4">
    <source>
        <dbReference type="Proteomes" id="UP000241229"/>
    </source>
</evidence>
<keyword evidence="1" id="KW-0238">DNA-binding</keyword>
<evidence type="ECO:0000256" key="1">
    <source>
        <dbReference type="ARBA" id="ARBA00023125"/>
    </source>
</evidence>
<evidence type="ECO:0000313" key="3">
    <source>
        <dbReference type="EMBL" id="PSJ54312.1"/>
    </source>
</evidence>
<gene>
    <name evidence="3" type="ORF">C7I84_24335</name>
</gene>
<dbReference type="GO" id="GO:0003677">
    <property type="term" value="F:DNA binding"/>
    <property type="evidence" value="ECO:0007669"/>
    <property type="project" value="UniProtKB-KW"/>
</dbReference>
<dbReference type="InterPro" id="IPR010982">
    <property type="entry name" value="Lambda_DNA-bd_dom_sf"/>
</dbReference>
<dbReference type="Gene3D" id="1.10.260.40">
    <property type="entry name" value="lambda repressor-like DNA-binding domains"/>
    <property type="match status" value="1"/>
</dbReference>
<name>A0A2P7RVW4_9HYPH</name>
<keyword evidence="4" id="KW-1185">Reference proteome</keyword>
<accession>A0A2P7RVW4</accession>
<proteinExistence type="predicted"/>
<dbReference type="Proteomes" id="UP000241229">
    <property type="component" value="Unassembled WGS sequence"/>
</dbReference>
<protein>
    <submittedName>
        <fullName evidence="3">Transcriptional regulator</fullName>
    </submittedName>
</protein>
<dbReference type="EMBL" id="PXYK01000030">
    <property type="protein sequence ID" value="PSJ54312.1"/>
    <property type="molecule type" value="Genomic_DNA"/>
</dbReference>
<sequence length="123" mass="13526">MAEQIIVTPGGERLVVLPEAEFRALREAAEDREDAEAVRTFRDRLAAGAEELVPAEIVNRLLDGENKVRVWRSYRGLSARELAEKSSLSAPYISEIESGKKEGSLSAMKKIADALDVDLDDIA</sequence>
<dbReference type="SUPFAM" id="SSF47413">
    <property type="entry name" value="lambda repressor-like DNA-binding domains"/>
    <property type="match status" value="1"/>
</dbReference>
<dbReference type="GO" id="GO:0003700">
    <property type="term" value="F:DNA-binding transcription factor activity"/>
    <property type="evidence" value="ECO:0007669"/>
    <property type="project" value="TreeGrafter"/>
</dbReference>
<reference evidence="3 4" key="1">
    <citation type="submission" date="2018-03" db="EMBL/GenBank/DDBJ databases">
        <title>The draft genome of Mesorhizobium sp. 6GN-30.</title>
        <authorList>
            <person name="Liu L."/>
            <person name="Li L."/>
            <person name="Wang T."/>
            <person name="Zhang X."/>
            <person name="Liang L."/>
        </authorList>
    </citation>
    <scope>NUCLEOTIDE SEQUENCE [LARGE SCALE GENOMIC DNA]</scope>
    <source>
        <strain evidence="3 4">6GN30</strain>
    </source>
</reference>
<dbReference type="PROSITE" id="PS50943">
    <property type="entry name" value="HTH_CROC1"/>
    <property type="match status" value="1"/>
</dbReference>
<dbReference type="Pfam" id="PF01381">
    <property type="entry name" value="HTH_3"/>
    <property type="match status" value="1"/>
</dbReference>
<organism evidence="3 4">
    <name type="scientific">Kumtagia ephedrae</name>
    <dbReference type="NCBI Taxonomy" id="2116701"/>
    <lineage>
        <taxon>Bacteria</taxon>
        <taxon>Pseudomonadati</taxon>
        <taxon>Pseudomonadota</taxon>
        <taxon>Alphaproteobacteria</taxon>
        <taxon>Hyphomicrobiales</taxon>
        <taxon>Phyllobacteriaceae</taxon>
        <taxon>Kumtagia</taxon>
    </lineage>
</organism>
<dbReference type="PANTHER" id="PTHR46797">
    <property type="entry name" value="HTH-TYPE TRANSCRIPTIONAL REGULATOR"/>
    <property type="match status" value="1"/>
</dbReference>
<dbReference type="InterPro" id="IPR001387">
    <property type="entry name" value="Cro/C1-type_HTH"/>
</dbReference>
<dbReference type="RefSeq" id="WP_106774816.1">
    <property type="nucleotide sequence ID" value="NZ_PXYK01000030.1"/>
</dbReference>
<dbReference type="InterPro" id="IPR050807">
    <property type="entry name" value="TransReg_Diox_bact_type"/>
</dbReference>
<feature type="domain" description="HTH cro/C1-type" evidence="2">
    <location>
        <begin position="68"/>
        <end position="122"/>
    </location>
</feature>